<feature type="transmembrane region" description="Helical" evidence="2">
    <location>
        <begin position="61"/>
        <end position="80"/>
    </location>
</feature>
<organism evidence="3 4">
    <name type="scientific">Musa balbisiana</name>
    <name type="common">Banana</name>
    <dbReference type="NCBI Taxonomy" id="52838"/>
    <lineage>
        <taxon>Eukaryota</taxon>
        <taxon>Viridiplantae</taxon>
        <taxon>Streptophyta</taxon>
        <taxon>Embryophyta</taxon>
        <taxon>Tracheophyta</taxon>
        <taxon>Spermatophyta</taxon>
        <taxon>Magnoliopsida</taxon>
        <taxon>Liliopsida</taxon>
        <taxon>Zingiberales</taxon>
        <taxon>Musaceae</taxon>
        <taxon>Musa</taxon>
    </lineage>
</organism>
<protein>
    <submittedName>
        <fullName evidence="3">Uncharacterized protein</fullName>
    </submittedName>
</protein>
<name>A0A4S8ILF5_MUSBA</name>
<feature type="compositionally biased region" description="Acidic residues" evidence="1">
    <location>
        <begin position="21"/>
        <end position="33"/>
    </location>
</feature>
<dbReference type="Proteomes" id="UP000317650">
    <property type="component" value="Chromosome 6"/>
</dbReference>
<keyword evidence="2" id="KW-1133">Transmembrane helix</keyword>
<feature type="compositionally biased region" description="Basic residues" evidence="1">
    <location>
        <begin position="49"/>
        <end position="59"/>
    </location>
</feature>
<dbReference type="AlphaFoldDB" id="A0A4S8ILF5"/>
<reference evidence="3 4" key="1">
    <citation type="journal article" date="2019" name="Nat. Plants">
        <title>Genome sequencing of Musa balbisiana reveals subgenome evolution and function divergence in polyploid bananas.</title>
        <authorList>
            <person name="Yao X."/>
        </authorList>
    </citation>
    <scope>NUCLEOTIDE SEQUENCE [LARGE SCALE GENOMIC DNA]</scope>
    <source>
        <strain evidence="4">cv. DH-PKW</strain>
        <tissue evidence="3">Leaves</tissue>
    </source>
</reference>
<evidence type="ECO:0000313" key="3">
    <source>
        <dbReference type="EMBL" id="THU49303.1"/>
    </source>
</evidence>
<accession>A0A4S8ILF5</accession>
<comment type="caution">
    <text evidence="3">The sequence shown here is derived from an EMBL/GenBank/DDBJ whole genome shotgun (WGS) entry which is preliminary data.</text>
</comment>
<evidence type="ECO:0000256" key="2">
    <source>
        <dbReference type="SAM" id="Phobius"/>
    </source>
</evidence>
<dbReference type="EMBL" id="PYDT01000009">
    <property type="protein sequence ID" value="THU49303.1"/>
    <property type="molecule type" value="Genomic_DNA"/>
</dbReference>
<evidence type="ECO:0000313" key="4">
    <source>
        <dbReference type="Proteomes" id="UP000317650"/>
    </source>
</evidence>
<feature type="region of interest" description="Disordered" evidence="1">
    <location>
        <begin position="1"/>
        <end position="59"/>
    </location>
</feature>
<keyword evidence="2" id="KW-0472">Membrane</keyword>
<evidence type="ECO:0000256" key="1">
    <source>
        <dbReference type="SAM" id="MobiDB-lite"/>
    </source>
</evidence>
<keyword evidence="4" id="KW-1185">Reference proteome</keyword>
<gene>
    <name evidence="3" type="ORF">C4D60_Mb06t08130</name>
</gene>
<proteinExistence type="predicted"/>
<keyword evidence="2" id="KW-0812">Transmembrane</keyword>
<sequence length="121" mass="13829">MASPSTSRKELVFGCLHEGHDQEEEEGEEDDYGSDNSDMKKKSSSISNLKKRNREHKKKKTSSLFFNYIVMLLLQLKIPFCHGYQWHNAIFNISVGFLSLEEFVLQAELDAIAGDDAKGHY</sequence>